<evidence type="ECO:0000313" key="1">
    <source>
        <dbReference type="EMBL" id="MDP7739192.1"/>
    </source>
</evidence>
<dbReference type="AlphaFoldDB" id="A0AAJ1SAI5"/>
<dbReference type="RefSeq" id="WP_133437094.1">
    <property type="nucleotide sequence ID" value="NZ_JAUFSA010000004.1"/>
</dbReference>
<dbReference type="Proteomes" id="UP001229081">
    <property type="component" value="Unassembled WGS sequence"/>
</dbReference>
<sequence>MGYCANSIDSDFTIPPANIAAALEAVRAAFETTGTATLTEVIEENTCFDGCEEDAATGFTLGCHHDKWWDSTEQMLAVLAPFAVEGSSVRMLGEDDCLFGFRVLDGQLRTESGRFMWSLDGETAAHVPVRAGGVLAPMTVERDLVGYAAWWAASDTAEIEELLDGLTGDTWEAEHTLAAVMGCVFQNDPGSSPTRDWLTVTGLAHGVTVAYLGLDLDPSYDGQGVLDGLTVVLNLTAVSAEAAEQQNLSVSVYVQVRDVLPAGGGVPCEVLGDIIDTALALVNCDIAASDRFIVGARDVPSAA</sequence>
<protein>
    <submittedName>
        <fullName evidence="1">Uncharacterized protein</fullName>
    </submittedName>
</protein>
<organism evidence="1 2">
    <name type="scientific">Mycobacterium paragordonae</name>
    <dbReference type="NCBI Taxonomy" id="1389713"/>
    <lineage>
        <taxon>Bacteria</taxon>
        <taxon>Bacillati</taxon>
        <taxon>Actinomycetota</taxon>
        <taxon>Actinomycetes</taxon>
        <taxon>Mycobacteriales</taxon>
        <taxon>Mycobacteriaceae</taxon>
        <taxon>Mycobacterium</taxon>
    </lineage>
</organism>
<dbReference type="EMBL" id="JAUFSA010000004">
    <property type="protein sequence ID" value="MDP7739192.1"/>
    <property type="molecule type" value="Genomic_DNA"/>
</dbReference>
<accession>A0AAJ1SAI5</accession>
<evidence type="ECO:0000313" key="2">
    <source>
        <dbReference type="Proteomes" id="UP001229081"/>
    </source>
</evidence>
<comment type="caution">
    <text evidence="1">The sequence shown here is derived from an EMBL/GenBank/DDBJ whole genome shotgun (WGS) entry which is preliminary data.</text>
</comment>
<name>A0AAJ1SAI5_9MYCO</name>
<gene>
    <name evidence="1" type="ORF">QXL92_31150</name>
</gene>
<proteinExistence type="predicted"/>
<reference evidence="1" key="1">
    <citation type="submission" date="2023-06" db="EMBL/GenBank/DDBJ databases">
        <title>Identification of two novel mycobacterium reveal diversities and complexities of Mycobacterium gordonae clade.</title>
        <authorList>
            <person name="Matsumoto Y."/>
            <person name="Nakamura S."/>
            <person name="Motooka D."/>
            <person name="Fukushima K."/>
        </authorList>
    </citation>
    <scope>NUCLEOTIDE SEQUENCE</scope>
    <source>
        <strain evidence="1">TY812</strain>
    </source>
</reference>